<dbReference type="AlphaFoldDB" id="A0A084EI86"/>
<gene>
    <name evidence="1" type="ORF">CP98_03161</name>
</gene>
<protein>
    <submittedName>
        <fullName evidence="1">Uncharacterized protein</fullName>
    </submittedName>
</protein>
<dbReference type="RefSeq" id="WP_037520768.1">
    <property type="nucleotide sequence ID" value="NZ_JGVR01000020.1"/>
</dbReference>
<reference evidence="1 2" key="1">
    <citation type="submission" date="2014-03" db="EMBL/GenBank/DDBJ databases">
        <title>Genome sequence of Sphingobium yanoikuyae B1.</title>
        <authorList>
            <person name="Gan H.M."/>
            <person name="Gan H.Y."/>
            <person name="Savka M.A."/>
        </authorList>
    </citation>
    <scope>NUCLEOTIDE SEQUENCE [LARGE SCALE GENOMIC DNA]</scope>
    <source>
        <strain evidence="1 2">B1</strain>
    </source>
</reference>
<proteinExistence type="predicted"/>
<evidence type="ECO:0000313" key="1">
    <source>
        <dbReference type="EMBL" id="KEZ17678.1"/>
    </source>
</evidence>
<name>A0A084EI86_SPHYA</name>
<dbReference type="PATRIC" id="fig|13690.10.peg.3240"/>
<dbReference type="Proteomes" id="UP000028534">
    <property type="component" value="Unassembled WGS sequence"/>
</dbReference>
<dbReference type="EMBL" id="JGVR01000020">
    <property type="protein sequence ID" value="KEZ17678.1"/>
    <property type="molecule type" value="Genomic_DNA"/>
</dbReference>
<sequence length="129" mass="14253">MLTTVTVRVDDVLDQLQPLARHHNVSKLSALIDVVPTFDVKASIDRAEFAVEANLVDPDNHARDVIEDMAPNLNDLRDGLTELAKGNKAMALTLLCRAFDDWAEAHRVVEDVLSPGACADLRQRELRVA</sequence>
<evidence type="ECO:0000313" key="2">
    <source>
        <dbReference type="Proteomes" id="UP000028534"/>
    </source>
</evidence>
<organism evidence="1 2">
    <name type="scientific">Sphingobium yanoikuyae</name>
    <name type="common">Sphingomonas yanoikuyae</name>
    <dbReference type="NCBI Taxonomy" id="13690"/>
    <lineage>
        <taxon>Bacteria</taxon>
        <taxon>Pseudomonadati</taxon>
        <taxon>Pseudomonadota</taxon>
        <taxon>Alphaproteobacteria</taxon>
        <taxon>Sphingomonadales</taxon>
        <taxon>Sphingomonadaceae</taxon>
        <taxon>Sphingobium</taxon>
    </lineage>
</organism>
<accession>A0A084EI86</accession>
<comment type="caution">
    <text evidence="1">The sequence shown here is derived from an EMBL/GenBank/DDBJ whole genome shotgun (WGS) entry which is preliminary data.</text>
</comment>